<evidence type="ECO:0000256" key="3">
    <source>
        <dbReference type="ARBA" id="ARBA00006972"/>
    </source>
</evidence>
<evidence type="ECO:0000256" key="9">
    <source>
        <dbReference type="PIRNR" id="PIRNR015588"/>
    </source>
</evidence>
<keyword evidence="4 9" id="KW-0813">Transport</keyword>
<dbReference type="PIRSF" id="PIRSF015588">
    <property type="entry name" value="AP_complex_sigma"/>
    <property type="match status" value="1"/>
</dbReference>
<dbReference type="GO" id="GO:0006886">
    <property type="term" value="P:intracellular protein transport"/>
    <property type="evidence" value="ECO:0007669"/>
    <property type="project" value="UniProtKB-UniRule"/>
</dbReference>
<dbReference type="InterPro" id="IPR044733">
    <property type="entry name" value="AP1_sigma"/>
</dbReference>
<keyword evidence="6" id="KW-0333">Golgi apparatus</keyword>
<sequence length="177" mass="20654">MPIKYFFLVSRQGKLRLCKWYTTLSPKQKQSTIKHVSQLVLARKPKQCNFIEHNDCKVVYRKYASLFFIAAIGLDDNELVMLEIIHRYVEVLDRFFGNVCELDLIFNFQRAYFVLDEMIMAGEMQESSKKTVLRCLAQMDETEALENAERGWGDINLEGVARTALLSVQELRQAFSR</sequence>
<dbReference type="Pfam" id="PF01217">
    <property type="entry name" value="Clat_adaptor_s"/>
    <property type="match status" value="1"/>
</dbReference>
<dbReference type="Proteomes" id="UP001149813">
    <property type="component" value="Unassembled WGS sequence"/>
</dbReference>
<keyword evidence="8" id="KW-0968">Cytoplasmic vesicle</keyword>
<evidence type="ECO:0000256" key="7">
    <source>
        <dbReference type="ARBA" id="ARBA00023136"/>
    </source>
</evidence>
<evidence type="ECO:0000256" key="5">
    <source>
        <dbReference type="ARBA" id="ARBA00022927"/>
    </source>
</evidence>
<comment type="subcellular location">
    <subcellularLocation>
        <location evidence="2">Cytoplasmic vesicle</location>
        <location evidence="2">Clathrin-coated vesicle membrane</location>
    </subcellularLocation>
    <subcellularLocation>
        <location evidence="1">Golgi apparatus</location>
    </subcellularLocation>
</comment>
<feature type="domain" description="AP complex mu/sigma subunit" evidence="10">
    <location>
        <begin position="3"/>
        <end position="142"/>
    </location>
</feature>
<dbReference type="OrthoDB" id="371463at2759"/>
<name>A0A9W7Y2U4_9FUNG</name>
<comment type="caution">
    <text evidence="11">The sequence shown here is derived from an EMBL/GenBank/DDBJ whole genome shotgun (WGS) entry which is preliminary data.</text>
</comment>
<reference evidence="11" key="1">
    <citation type="submission" date="2022-07" db="EMBL/GenBank/DDBJ databases">
        <title>Phylogenomic reconstructions and comparative analyses of Kickxellomycotina fungi.</title>
        <authorList>
            <person name="Reynolds N.K."/>
            <person name="Stajich J.E."/>
            <person name="Barry K."/>
            <person name="Grigoriev I.V."/>
            <person name="Crous P."/>
            <person name="Smith M.E."/>
        </authorList>
    </citation>
    <scope>NUCLEOTIDE SEQUENCE</scope>
    <source>
        <strain evidence="11">NBRC 32514</strain>
    </source>
</reference>
<dbReference type="GO" id="GO:0016482">
    <property type="term" value="P:cytosolic transport"/>
    <property type="evidence" value="ECO:0007669"/>
    <property type="project" value="UniProtKB-ARBA"/>
</dbReference>
<evidence type="ECO:0000256" key="6">
    <source>
        <dbReference type="ARBA" id="ARBA00023034"/>
    </source>
</evidence>
<accession>A0A9W7Y2U4</accession>
<organism evidence="11 12">
    <name type="scientific">Coemansia erecta</name>
    <dbReference type="NCBI Taxonomy" id="147472"/>
    <lineage>
        <taxon>Eukaryota</taxon>
        <taxon>Fungi</taxon>
        <taxon>Fungi incertae sedis</taxon>
        <taxon>Zoopagomycota</taxon>
        <taxon>Kickxellomycotina</taxon>
        <taxon>Kickxellomycetes</taxon>
        <taxon>Kickxellales</taxon>
        <taxon>Kickxellaceae</taxon>
        <taxon>Coemansia</taxon>
    </lineage>
</organism>
<evidence type="ECO:0000256" key="1">
    <source>
        <dbReference type="ARBA" id="ARBA00004555"/>
    </source>
</evidence>
<dbReference type="FunFam" id="3.30.450.60:FF:000007">
    <property type="entry name" value="AP complex subunit sigma"/>
    <property type="match status" value="1"/>
</dbReference>
<dbReference type="EMBL" id="JANBOJ010000087">
    <property type="protein sequence ID" value="KAJ1722963.1"/>
    <property type="molecule type" value="Genomic_DNA"/>
</dbReference>
<dbReference type="SUPFAM" id="SSF64356">
    <property type="entry name" value="SNARE-like"/>
    <property type="match status" value="1"/>
</dbReference>
<dbReference type="InterPro" id="IPR022775">
    <property type="entry name" value="AP_mu_sigma_su"/>
</dbReference>
<keyword evidence="12" id="KW-1185">Reference proteome</keyword>
<dbReference type="Gene3D" id="3.30.450.60">
    <property type="match status" value="1"/>
</dbReference>
<dbReference type="AlphaFoldDB" id="A0A9W7Y2U4"/>
<evidence type="ECO:0000256" key="2">
    <source>
        <dbReference type="ARBA" id="ARBA00004640"/>
    </source>
</evidence>
<evidence type="ECO:0000256" key="4">
    <source>
        <dbReference type="ARBA" id="ARBA00022448"/>
    </source>
</evidence>
<comment type="similarity">
    <text evidence="3 9">Belongs to the adaptor complexes small subunit family.</text>
</comment>
<keyword evidence="5 9" id="KW-0653">Protein transport</keyword>
<dbReference type="InterPro" id="IPR011012">
    <property type="entry name" value="Longin-like_dom_sf"/>
</dbReference>
<dbReference type="InterPro" id="IPR016635">
    <property type="entry name" value="AP_complex_ssu"/>
</dbReference>
<evidence type="ECO:0000313" key="11">
    <source>
        <dbReference type="EMBL" id="KAJ1722963.1"/>
    </source>
</evidence>
<evidence type="ECO:0000256" key="8">
    <source>
        <dbReference type="ARBA" id="ARBA00023329"/>
    </source>
</evidence>
<protein>
    <recommendedName>
        <fullName evidence="9">AP complex subunit sigma</fullName>
    </recommendedName>
</protein>
<dbReference type="CDD" id="cd14831">
    <property type="entry name" value="AP1_sigma"/>
    <property type="match status" value="1"/>
</dbReference>
<dbReference type="PANTHER" id="PTHR11753">
    <property type="entry name" value="ADAPTOR COMPLEXES SMALL SUBUNIT FAMILY"/>
    <property type="match status" value="1"/>
</dbReference>
<dbReference type="GO" id="GO:0035615">
    <property type="term" value="F:clathrin adaptor activity"/>
    <property type="evidence" value="ECO:0007669"/>
    <property type="project" value="InterPro"/>
</dbReference>
<evidence type="ECO:0000313" key="12">
    <source>
        <dbReference type="Proteomes" id="UP001149813"/>
    </source>
</evidence>
<dbReference type="GO" id="GO:0030121">
    <property type="term" value="C:AP-1 adaptor complex"/>
    <property type="evidence" value="ECO:0007669"/>
    <property type="project" value="InterPro"/>
</dbReference>
<keyword evidence="7 9" id="KW-0472">Membrane</keyword>
<evidence type="ECO:0000259" key="10">
    <source>
        <dbReference type="Pfam" id="PF01217"/>
    </source>
</evidence>
<proteinExistence type="inferred from homology"/>
<gene>
    <name evidence="11" type="primary">VAS2</name>
    <name evidence="11" type="ORF">LPJ53_002678</name>
</gene>
<dbReference type="GO" id="GO:0005829">
    <property type="term" value="C:cytosol"/>
    <property type="evidence" value="ECO:0007669"/>
    <property type="project" value="GOC"/>
</dbReference>